<evidence type="ECO:0000256" key="2">
    <source>
        <dbReference type="ARBA" id="ARBA00022630"/>
    </source>
</evidence>
<dbReference type="Pfam" id="PF00732">
    <property type="entry name" value="GMC_oxred_N"/>
    <property type="match status" value="1"/>
</dbReference>
<dbReference type="STRING" id="56779.SAMN05421834_11093"/>
<dbReference type="GO" id="GO:0050660">
    <property type="term" value="F:flavin adenine dinucleotide binding"/>
    <property type="evidence" value="ECO:0007669"/>
    <property type="project" value="InterPro"/>
</dbReference>
<dbReference type="RefSeq" id="WP_076544957.1">
    <property type="nucleotide sequence ID" value="NZ_FTNC01000010.1"/>
</dbReference>
<keyword evidence="7" id="KW-1185">Reference proteome</keyword>
<reference evidence="7" key="1">
    <citation type="submission" date="2017-01" db="EMBL/GenBank/DDBJ databases">
        <authorList>
            <person name="Varghese N."/>
            <person name="Submissions S."/>
        </authorList>
    </citation>
    <scope>NUCLEOTIDE SEQUENCE [LARGE SCALE GENOMIC DNA]</scope>
    <source>
        <strain evidence="7">ATCC 700103</strain>
    </source>
</reference>
<evidence type="ECO:0000256" key="1">
    <source>
        <dbReference type="ARBA" id="ARBA00010790"/>
    </source>
</evidence>
<dbReference type="EMBL" id="FTNC01000010">
    <property type="protein sequence ID" value="SIQ94757.1"/>
    <property type="molecule type" value="Genomic_DNA"/>
</dbReference>
<protein>
    <submittedName>
        <fullName evidence="6">Choline dehydrogenase</fullName>
    </submittedName>
</protein>
<keyword evidence="4" id="KW-0560">Oxidoreductase</keyword>
<feature type="domain" description="4Fe-4S ferredoxin-type" evidence="5">
    <location>
        <begin position="145"/>
        <end position="174"/>
    </location>
</feature>
<evidence type="ECO:0000313" key="7">
    <source>
        <dbReference type="Proteomes" id="UP000185669"/>
    </source>
</evidence>
<comment type="similarity">
    <text evidence="1">Belongs to the GMC oxidoreductase family.</text>
</comment>
<dbReference type="OrthoDB" id="9787779at2"/>
<dbReference type="GO" id="GO:0016614">
    <property type="term" value="F:oxidoreductase activity, acting on CH-OH group of donors"/>
    <property type="evidence" value="ECO:0007669"/>
    <property type="project" value="InterPro"/>
</dbReference>
<organism evidence="6 7">
    <name type="scientific">Halanaerobium kushneri</name>
    <dbReference type="NCBI Taxonomy" id="56779"/>
    <lineage>
        <taxon>Bacteria</taxon>
        <taxon>Bacillati</taxon>
        <taxon>Bacillota</taxon>
        <taxon>Clostridia</taxon>
        <taxon>Halanaerobiales</taxon>
        <taxon>Halanaerobiaceae</taxon>
        <taxon>Halanaerobium</taxon>
    </lineage>
</organism>
<accession>A0A1N6WXF1</accession>
<dbReference type="Proteomes" id="UP000185669">
    <property type="component" value="Unassembled WGS sequence"/>
</dbReference>
<dbReference type="InterPro" id="IPR000172">
    <property type="entry name" value="GMC_OxRdtase_N"/>
</dbReference>
<evidence type="ECO:0000256" key="3">
    <source>
        <dbReference type="ARBA" id="ARBA00022827"/>
    </source>
</evidence>
<name>A0A1N6WXF1_9FIRM</name>
<keyword evidence="2" id="KW-0285">Flavoprotein</keyword>
<dbReference type="InterPro" id="IPR007867">
    <property type="entry name" value="GMC_OxRtase_C"/>
</dbReference>
<dbReference type="InterPro" id="IPR017896">
    <property type="entry name" value="4Fe4S_Fe-S-bd"/>
</dbReference>
<dbReference type="PANTHER" id="PTHR46056">
    <property type="entry name" value="LONG-CHAIN-ALCOHOL OXIDASE"/>
    <property type="match status" value="1"/>
</dbReference>
<dbReference type="AlphaFoldDB" id="A0A1N6WXF1"/>
<dbReference type="Gene3D" id="3.50.50.60">
    <property type="entry name" value="FAD/NAD(P)-binding domain"/>
    <property type="match status" value="2"/>
</dbReference>
<sequence length="430" mass="47078">MKDSKFDFIIVGSGAGGSTLAWELSKRGKRVLVLERGADITRVGTFRDILNFYDCNRYTRTPKKSNEGVIIYRTFMGGGTTFVATGNIVRSYEKEFEKMGINLSQEFEEAENELKVKLSTEKIQASGSRAIYEAALSLGYEIEAMPKAIDQNKCIKCGLCIYGCKQGAKWTAKEYLDKALKQGAVIKYDSNVEEVLINQKRAYGVRGIAVKEKFEYEADNIILAAGGLGTPVILQNSKLENDAIGKNLFIDTFVNVYGITDGLNQISEPPMEFVDLEFHQEKGFILSTFINRQKMIRFIEAGLKGMRLKEKNLIGIMVKISDTPGGIVNQDGSVSKKVTGDDKIKLEQGIKKAEEILIKAGADENSILVTNPQGAHPGGTAAIGSVIDTKLETEVNNLFICDASVFPTSPGMPPILTIVALAKKLAKEAA</sequence>
<gene>
    <name evidence="6" type="ORF">SAMN05421834_11093</name>
</gene>
<evidence type="ECO:0000259" key="5">
    <source>
        <dbReference type="PROSITE" id="PS51379"/>
    </source>
</evidence>
<dbReference type="PANTHER" id="PTHR46056:SF12">
    <property type="entry name" value="LONG-CHAIN-ALCOHOL OXIDASE"/>
    <property type="match status" value="1"/>
</dbReference>
<keyword evidence="3" id="KW-0274">FAD</keyword>
<evidence type="ECO:0000313" key="6">
    <source>
        <dbReference type="EMBL" id="SIQ94757.1"/>
    </source>
</evidence>
<evidence type="ECO:0000256" key="4">
    <source>
        <dbReference type="ARBA" id="ARBA00023002"/>
    </source>
</evidence>
<dbReference type="Pfam" id="PF05199">
    <property type="entry name" value="GMC_oxred_C"/>
    <property type="match status" value="1"/>
</dbReference>
<proteinExistence type="inferred from homology"/>
<dbReference type="InterPro" id="IPR036188">
    <property type="entry name" value="FAD/NAD-bd_sf"/>
</dbReference>
<dbReference type="SUPFAM" id="SSF51905">
    <property type="entry name" value="FAD/NAD(P)-binding domain"/>
    <property type="match status" value="1"/>
</dbReference>
<dbReference type="PROSITE" id="PS51379">
    <property type="entry name" value="4FE4S_FER_2"/>
    <property type="match status" value="1"/>
</dbReference>